<reference evidence="2" key="1">
    <citation type="submission" date="2016-10" db="EMBL/GenBank/DDBJ databases">
        <authorList>
            <person name="Varghese N."/>
            <person name="Submissions S."/>
        </authorList>
    </citation>
    <scope>NUCLEOTIDE SEQUENCE [LARGE SCALE GENOMIC DNA]</scope>
    <source>
        <strain evidence="2">LMG 24000</strain>
    </source>
</reference>
<dbReference type="EMBL" id="FNRQ01000001">
    <property type="protein sequence ID" value="SEA03052.1"/>
    <property type="molecule type" value="Genomic_DNA"/>
</dbReference>
<organism evidence="1 2">
    <name type="scientific">Paraburkholderia sartisoli</name>
    <dbReference type="NCBI Taxonomy" id="83784"/>
    <lineage>
        <taxon>Bacteria</taxon>
        <taxon>Pseudomonadati</taxon>
        <taxon>Pseudomonadota</taxon>
        <taxon>Betaproteobacteria</taxon>
        <taxon>Burkholderiales</taxon>
        <taxon>Burkholderiaceae</taxon>
        <taxon>Paraburkholderia</taxon>
    </lineage>
</organism>
<accession>A0A1H3XWX7</accession>
<sequence length="228" mass="25723">MSLVLSQAELDAITLALSPARLGTYIQAAASAGNTDALYPIKLYGWNAQVSGAFLTPLQICEVTVRNGICDAIERRYGADWPWVAAFETSLPNPSYGFNPQRELINTQKKFPQGATGKIVAELKMAFWSQMLTKRHDGRLWTPYLRTVFPYLPDPATHSVGQCRTLMATELEKLRKLRNRIAHHEPIISYNLMDYYTSIQNLVSWRCPTTVSWMNSVETLTALIKQKP</sequence>
<name>A0A1H3XWX7_9BURK</name>
<keyword evidence="2" id="KW-1185">Reference proteome</keyword>
<proteinExistence type="predicted"/>
<dbReference type="RefSeq" id="WP_090527203.1">
    <property type="nucleotide sequence ID" value="NZ_FNRQ01000001.1"/>
</dbReference>
<dbReference type="STRING" id="83784.SAMN05192564_10120"/>
<evidence type="ECO:0008006" key="3">
    <source>
        <dbReference type="Google" id="ProtNLM"/>
    </source>
</evidence>
<evidence type="ECO:0000313" key="2">
    <source>
        <dbReference type="Proteomes" id="UP000198638"/>
    </source>
</evidence>
<dbReference type="AlphaFoldDB" id="A0A1H3XWX7"/>
<protein>
    <recommendedName>
        <fullName evidence="3">Abi-like protein</fullName>
    </recommendedName>
</protein>
<dbReference type="Proteomes" id="UP000198638">
    <property type="component" value="Unassembled WGS sequence"/>
</dbReference>
<evidence type="ECO:0000313" key="1">
    <source>
        <dbReference type="EMBL" id="SEA03052.1"/>
    </source>
</evidence>
<gene>
    <name evidence="1" type="ORF">SAMN05192564_10120</name>
</gene>
<dbReference type="OrthoDB" id="9813050at2"/>